<accession>A0ACD5BX69</accession>
<organism evidence="1 2">
    <name type="scientific">Sphingobacterium thalpophilum</name>
    <dbReference type="NCBI Taxonomy" id="259"/>
    <lineage>
        <taxon>Bacteria</taxon>
        <taxon>Pseudomonadati</taxon>
        <taxon>Bacteroidota</taxon>
        <taxon>Sphingobacteriia</taxon>
        <taxon>Sphingobacteriales</taxon>
        <taxon>Sphingobacteriaceae</taxon>
        <taxon>Sphingobacterium</taxon>
    </lineage>
</organism>
<evidence type="ECO:0000313" key="2">
    <source>
        <dbReference type="Proteomes" id="UP001485301"/>
    </source>
</evidence>
<proteinExistence type="predicted"/>
<name>A0ACD5BX69_9SPHI</name>
<reference evidence="1" key="1">
    <citation type="submission" date="2024-04" db="EMBL/GenBank/DDBJ databases">
        <title>Complete genome sequence of Sphingobacterium thalpophiium BAA-1094.</title>
        <authorList>
            <person name="Adaikpoh B.I."/>
        </authorList>
    </citation>
    <scope>NUCLEOTIDE SEQUENCE</scope>
    <source>
        <strain evidence="1">BAA-1094</strain>
    </source>
</reference>
<dbReference type="Proteomes" id="UP001485301">
    <property type="component" value="Chromosome"/>
</dbReference>
<keyword evidence="2" id="KW-1185">Reference proteome</keyword>
<sequence>MKDLRNYLIFCLAIILTGCGKDFLDAKKTSNQVVPKTVKDYLAILSRDNMYYTSSDLAYLGADEYYVKNSADLVAGSRYTPFHQYAYTWQDNPYGTQRNIKDWDLAYERIMYANLALDVESAPSGQGEIADRDRARVAARFHRAWNFYQLAQLFCRPYNEQTADKDPGLPLRLDYDVSVRYDRSSLKEVYDQIINDLTEAENIPIMDDTNPYMPGTTAVQALLAKVYLGQGKFDMALRYADIVLKKKNTLVDYNKLTGSVTDIYGSYFEPYGKNNPAIIFYSAAAVGGIIMPTMQNIDTLFTESIQQEDLRGKIYFFTRPSGTKVYTGSYCGYGGNEFFTGLSVEEMLLIRAECAARAGSEQIALDEINLLRRNRFSNSAYRNLGLAEISDLLGYIFYERRKELFMRGRRWEDARRLNLEGKYPVTFSRILDGVKYTLAPNEKKWVWPIPQSEIDASGILQNER</sequence>
<protein>
    <submittedName>
        <fullName evidence="1">RagB/SusD family nutrient uptake outer membrane protein</fullName>
    </submittedName>
</protein>
<gene>
    <name evidence="1" type="ORF">AACH28_15310</name>
</gene>
<dbReference type="EMBL" id="CP151087">
    <property type="protein sequence ID" value="WZN54017.1"/>
    <property type="molecule type" value="Genomic_DNA"/>
</dbReference>
<evidence type="ECO:0000313" key="1">
    <source>
        <dbReference type="EMBL" id="WZN54017.1"/>
    </source>
</evidence>